<evidence type="ECO:0000256" key="2">
    <source>
        <dbReference type="SAM" id="Phobius"/>
    </source>
</evidence>
<proteinExistence type="predicted"/>
<keyword evidence="2" id="KW-0472">Membrane</keyword>
<feature type="transmembrane region" description="Helical" evidence="2">
    <location>
        <begin position="55"/>
        <end position="72"/>
    </location>
</feature>
<keyword evidence="2" id="KW-1133">Transmembrane helix</keyword>
<dbReference type="Pfam" id="PF13174">
    <property type="entry name" value="TPR_6"/>
    <property type="match status" value="1"/>
</dbReference>
<name>A0A3M0GQL2_9FLAO</name>
<protein>
    <submittedName>
        <fullName evidence="3">Uncharacterized protein</fullName>
    </submittedName>
</protein>
<evidence type="ECO:0000313" key="3">
    <source>
        <dbReference type="EMBL" id="RMB63993.1"/>
    </source>
</evidence>
<keyword evidence="2" id="KW-0812">Transmembrane</keyword>
<dbReference type="SUPFAM" id="SSF48452">
    <property type="entry name" value="TPR-like"/>
    <property type="match status" value="1"/>
</dbReference>
<dbReference type="EMBL" id="REFV01000001">
    <property type="protein sequence ID" value="RMB63993.1"/>
    <property type="molecule type" value="Genomic_DNA"/>
</dbReference>
<dbReference type="SMART" id="SM00028">
    <property type="entry name" value="TPR"/>
    <property type="match status" value="2"/>
</dbReference>
<sequence length="260" mass="28553">MATYNKRGYKPKTKKEKEIEEEIEVGESTTAEVFESLDQGASRTEEWVEKNQKPILYGIVGILVVVLGYLAYTKFVVEPNEMEASTELSQAQENFTTALETTNTSVQDSLYQVALTGSNGKYGLLDIADNYGSTKAGNLAHYYAGMSYLEIKDYTKAIEHLQDFNADDMILAPLAKGAIGDAFMQLNQADEALGYYEKAAGMNPNDFTTPRFLLKAGVAAIELGQNDKAIKHLTKLKDSYADSDYAAQADLYLGKAQAGN</sequence>
<gene>
    <name evidence="3" type="ORF">EAX61_01015</name>
</gene>
<dbReference type="Proteomes" id="UP000281985">
    <property type="component" value="Unassembled WGS sequence"/>
</dbReference>
<dbReference type="InterPro" id="IPR019734">
    <property type="entry name" value="TPR_rpt"/>
</dbReference>
<evidence type="ECO:0000313" key="4">
    <source>
        <dbReference type="Proteomes" id="UP000281985"/>
    </source>
</evidence>
<dbReference type="Gene3D" id="1.25.40.10">
    <property type="entry name" value="Tetratricopeptide repeat domain"/>
    <property type="match status" value="1"/>
</dbReference>
<keyword evidence="1" id="KW-0802">TPR repeat</keyword>
<dbReference type="Pfam" id="PF14559">
    <property type="entry name" value="TPR_19"/>
    <property type="match status" value="1"/>
</dbReference>
<evidence type="ECO:0000256" key="1">
    <source>
        <dbReference type="PROSITE-ProRule" id="PRU00339"/>
    </source>
</evidence>
<dbReference type="RefSeq" id="WP_121915789.1">
    <property type="nucleotide sequence ID" value="NZ_REFV01000001.1"/>
</dbReference>
<accession>A0A3M0GQL2</accession>
<dbReference type="InterPro" id="IPR011990">
    <property type="entry name" value="TPR-like_helical_dom_sf"/>
</dbReference>
<reference evidence="3 4" key="1">
    <citation type="submission" date="2018-10" db="EMBL/GenBank/DDBJ databases">
        <title>Dokdonia luteus sp. nov., isolated from sea water.</title>
        <authorList>
            <person name="Zhou L.Y."/>
            <person name="Du Z.J."/>
        </authorList>
    </citation>
    <scope>NUCLEOTIDE SEQUENCE [LARGE SCALE GENOMIC DNA]</scope>
    <source>
        <strain evidence="3 4">SH27</strain>
    </source>
</reference>
<feature type="repeat" description="TPR" evidence="1">
    <location>
        <begin position="173"/>
        <end position="206"/>
    </location>
</feature>
<keyword evidence="4" id="KW-1185">Reference proteome</keyword>
<dbReference type="PROSITE" id="PS50005">
    <property type="entry name" value="TPR"/>
    <property type="match status" value="1"/>
</dbReference>
<organism evidence="3 4">
    <name type="scientific">Dokdonia sinensis</name>
    <dbReference type="NCBI Taxonomy" id="2479847"/>
    <lineage>
        <taxon>Bacteria</taxon>
        <taxon>Pseudomonadati</taxon>
        <taxon>Bacteroidota</taxon>
        <taxon>Flavobacteriia</taxon>
        <taxon>Flavobacteriales</taxon>
        <taxon>Flavobacteriaceae</taxon>
        <taxon>Dokdonia</taxon>
    </lineage>
</organism>
<comment type="caution">
    <text evidence="3">The sequence shown here is derived from an EMBL/GenBank/DDBJ whole genome shotgun (WGS) entry which is preliminary data.</text>
</comment>
<dbReference type="AlphaFoldDB" id="A0A3M0GQL2"/>
<dbReference type="OrthoDB" id="9808622at2"/>